<comment type="caution">
    <text evidence="9">The sequence shown here is derived from an EMBL/GenBank/DDBJ whole genome shotgun (WGS) entry which is preliminary data.</text>
</comment>
<reference evidence="9" key="1">
    <citation type="submission" date="2023-06" db="EMBL/GenBank/DDBJ databases">
        <authorList>
            <person name="Jiang Y."/>
            <person name="Liu Q."/>
        </authorList>
    </citation>
    <scope>NUCLEOTIDE SEQUENCE</scope>
    <source>
        <strain evidence="9">CGMCC 1.12090</strain>
    </source>
</reference>
<keyword evidence="3" id="KW-0255">Endonuclease</keyword>
<feature type="domain" description="Endoribonuclease YicC-like C-terminal" evidence="8">
    <location>
        <begin position="184"/>
        <end position="305"/>
    </location>
</feature>
<evidence type="ECO:0000256" key="4">
    <source>
        <dbReference type="ARBA" id="ARBA00022801"/>
    </source>
</evidence>
<keyword evidence="10" id="KW-1185">Reference proteome</keyword>
<evidence type="ECO:0000259" key="7">
    <source>
        <dbReference type="Pfam" id="PF03755"/>
    </source>
</evidence>
<dbReference type="PANTHER" id="PTHR30636:SF3">
    <property type="entry name" value="UPF0701 PROTEIN YICC"/>
    <property type="match status" value="1"/>
</dbReference>
<gene>
    <name evidence="9" type="ORF">Q2T77_09610</name>
</gene>
<name>A0ABT8S0T7_9BURK</name>
<proteinExistence type="inferred from homology"/>
<feature type="region of interest" description="Disordered" evidence="6">
    <location>
        <begin position="1"/>
        <end position="32"/>
    </location>
</feature>
<comment type="cofactor">
    <cofactor evidence="1">
        <name>a divalent metal cation</name>
        <dbReference type="ChEBI" id="CHEBI:60240"/>
    </cofactor>
</comment>
<evidence type="ECO:0000256" key="2">
    <source>
        <dbReference type="ARBA" id="ARBA00022722"/>
    </source>
</evidence>
<evidence type="ECO:0000256" key="5">
    <source>
        <dbReference type="ARBA" id="ARBA00035648"/>
    </source>
</evidence>
<evidence type="ECO:0000256" key="1">
    <source>
        <dbReference type="ARBA" id="ARBA00001968"/>
    </source>
</evidence>
<dbReference type="NCBIfam" id="TIGR00255">
    <property type="entry name" value="YicC/YloC family endoribonuclease"/>
    <property type="match status" value="1"/>
</dbReference>
<dbReference type="PANTHER" id="PTHR30636">
    <property type="entry name" value="UPF0701 PROTEIN YICC"/>
    <property type="match status" value="1"/>
</dbReference>
<dbReference type="GO" id="GO:0016787">
    <property type="term" value="F:hydrolase activity"/>
    <property type="evidence" value="ECO:0007669"/>
    <property type="project" value="UniProtKB-KW"/>
</dbReference>
<dbReference type="Proteomes" id="UP001169027">
    <property type="component" value="Unassembled WGS sequence"/>
</dbReference>
<feature type="domain" description="Endoribonuclease YicC-like N-terminal" evidence="7">
    <location>
        <begin position="3"/>
        <end position="163"/>
    </location>
</feature>
<dbReference type="InterPro" id="IPR013527">
    <property type="entry name" value="YicC-like_N"/>
</dbReference>
<keyword evidence="4 9" id="KW-0378">Hydrolase</keyword>
<evidence type="ECO:0000256" key="3">
    <source>
        <dbReference type="ARBA" id="ARBA00022759"/>
    </source>
</evidence>
<dbReference type="RefSeq" id="WP_286525264.1">
    <property type="nucleotide sequence ID" value="NZ_JAUJZH010000005.1"/>
</dbReference>
<evidence type="ECO:0000256" key="6">
    <source>
        <dbReference type="SAM" id="MobiDB-lite"/>
    </source>
</evidence>
<keyword evidence="2" id="KW-0540">Nuclease</keyword>
<evidence type="ECO:0000313" key="10">
    <source>
        <dbReference type="Proteomes" id="UP001169027"/>
    </source>
</evidence>
<dbReference type="InterPro" id="IPR005229">
    <property type="entry name" value="YicC/YloC-like"/>
</dbReference>
<sequence>MPVYSMTGYASGQNGPTGSHSDAEARPQPTGRLGVEIRSVNSRFLDLTFKLPEELRQHEPALRELLTGQLKRGKVELRVAFENTASAGVADPSTKLLQRLNGVQDNIKSWLPSARDLSVADVLRLAAGDSAPRGDLGPDLTELTEKTLKALLAAREREGARLAKMLLDHLGQLRKLAAQALPLVPKLVEQQRTRFLERWQEAMGLGAGATAPEAAQDRALSEATAFAIRIDVAEELTRLDSHLDEIERLVKKGGEIGKRLDFLIQELHREANTLGSKSATLEMTRIGVDMKVLVEQMREQVQNIE</sequence>
<dbReference type="Pfam" id="PF08340">
    <property type="entry name" value="YicC-like_C"/>
    <property type="match status" value="1"/>
</dbReference>
<accession>A0ABT8S0T7</accession>
<organism evidence="9 10">
    <name type="scientific">Variovorax ginsengisoli</name>
    <dbReference type="NCBI Taxonomy" id="363844"/>
    <lineage>
        <taxon>Bacteria</taxon>
        <taxon>Pseudomonadati</taxon>
        <taxon>Pseudomonadota</taxon>
        <taxon>Betaproteobacteria</taxon>
        <taxon>Burkholderiales</taxon>
        <taxon>Comamonadaceae</taxon>
        <taxon>Variovorax</taxon>
    </lineage>
</organism>
<protein>
    <submittedName>
        <fullName evidence="9">YicC/YloC family endoribonuclease</fullName>
        <ecNumber evidence="9">3.1.-.-</ecNumber>
    </submittedName>
</protein>
<comment type="similarity">
    <text evidence="5">Belongs to the YicC/YloC family.</text>
</comment>
<evidence type="ECO:0000259" key="8">
    <source>
        <dbReference type="Pfam" id="PF08340"/>
    </source>
</evidence>
<feature type="compositionally biased region" description="Polar residues" evidence="6">
    <location>
        <begin position="8"/>
        <end position="20"/>
    </location>
</feature>
<dbReference type="Pfam" id="PF03755">
    <property type="entry name" value="YicC-like_N"/>
    <property type="match status" value="1"/>
</dbReference>
<dbReference type="InterPro" id="IPR013551">
    <property type="entry name" value="YicC-like_C"/>
</dbReference>
<dbReference type="EMBL" id="JAUKVY010000005">
    <property type="protein sequence ID" value="MDO1532543.1"/>
    <property type="molecule type" value="Genomic_DNA"/>
</dbReference>
<dbReference type="EC" id="3.1.-.-" evidence="9"/>
<evidence type="ECO:0000313" key="9">
    <source>
        <dbReference type="EMBL" id="MDO1532543.1"/>
    </source>
</evidence>